<keyword evidence="2" id="KW-1185">Reference proteome</keyword>
<gene>
    <name evidence="1" type="ORF">EV356DRAFT_502609</name>
</gene>
<dbReference type="AlphaFoldDB" id="A0A6A6H8U0"/>
<reference evidence="1" key="1">
    <citation type="journal article" date="2020" name="Stud. Mycol.">
        <title>101 Dothideomycetes genomes: a test case for predicting lifestyles and emergence of pathogens.</title>
        <authorList>
            <person name="Haridas S."/>
            <person name="Albert R."/>
            <person name="Binder M."/>
            <person name="Bloem J."/>
            <person name="Labutti K."/>
            <person name="Salamov A."/>
            <person name="Andreopoulos B."/>
            <person name="Baker S."/>
            <person name="Barry K."/>
            <person name="Bills G."/>
            <person name="Bluhm B."/>
            <person name="Cannon C."/>
            <person name="Castanera R."/>
            <person name="Culley D."/>
            <person name="Daum C."/>
            <person name="Ezra D."/>
            <person name="Gonzalez J."/>
            <person name="Henrissat B."/>
            <person name="Kuo A."/>
            <person name="Liang C."/>
            <person name="Lipzen A."/>
            <person name="Lutzoni F."/>
            <person name="Magnuson J."/>
            <person name="Mondo S."/>
            <person name="Nolan M."/>
            <person name="Ohm R."/>
            <person name="Pangilinan J."/>
            <person name="Park H.-J."/>
            <person name="Ramirez L."/>
            <person name="Alfaro M."/>
            <person name="Sun H."/>
            <person name="Tritt A."/>
            <person name="Yoshinaga Y."/>
            <person name="Zwiers L.-H."/>
            <person name="Turgeon B."/>
            <person name="Goodwin S."/>
            <person name="Spatafora J."/>
            <person name="Crous P."/>
            <person name="Grigoriev I."/>
        </authorList>
    </citation>
    <scope>NUCLEOTIDE SEQUENCE</scope>
    <source>
        <strain evidence="1">Tuck. ex Michener</strain>
    </source>
</reference>
<dbReference type="InterPro" id="IPR038883">
    <property type="entry name" value="AN11006-like"/>
</dbReference>
<dbReference type="PANTHER" id="PTHR42085">
    <property type="entry name" value="F-BOX DOMAIN-CONTAINING PROTEIN"/>
    <property type="match status" value="1"/>
</dbReference>
<dbReference type="OrthoDB" id="2099276at2759"/>
<dbReference type="EMBL" id="ML991800">
    <property type="protein sequence ID" value="KAF2234258.1"/>
    <property type="molecule type" value="Genomic_DNA"/>
</dbReference>
<accession>A0A6A6H8U0</accession>
<protein>
    <submittedName>
        <fullName evidence="1">Uncharacterized protein</fullName>
    </submittedName>
</protein>
<dbReference type="Proteomes" id="UP000800092">
    <property type="component" value="Unassembled WGS sequence"/>
</dbReference>
<name>A0A6A6H8U0_VIRVR</name>
<organism evidence="1 2">
    <name type="scientific">Viridothelium virens</name>
    <name type="common">Speckled blister lichen</name>
    <name type="synonym">Trypethelium virens</name>
    <dbReference type="NCBI Taxonomy" id="1048519"/>
    <lineage>
        <taxon>Eukaryota</taxon>
        <taxon>Fungi</taxon>
        <taxon>Dikarya</taxon>
        <taxon>Ascomycota</taxon>
        <taxon>Pezizomycotina</taxon>
        <taxon>Dothideomycetes</taxon>
        <taxon>Dothideomycetes incertae sedis</taxon>
        <taxon>Trypetheliales</taxon>
        <taxon>Trypetheliaceae</taxon>
        <taxon>Viridothelium</taxon>
    </lineage>
</organism>
<dbReference type="PANTHER" id="PTHR42085:SF6">
    <property type="entry name" value="F-BOX DOMAIN-CONTAINING PROTEIN"/>
    <property type="match status" value="1"/>
</dbReference>
<evidence type="ECO:0000313" key="1">
    <source>
        <dbReference type="EMBL" id="KAF2234258.1"/>
    </source>
</evidence>
<evidence type="ECO:0000313" key="2">
    <source>
        <dbReference type="Proteomes" id="UP000800092"/>
    </source>
</evidence>
<sequence>MTSHLYQDILTEWQHVARFLAIRVQPFKLSLHIVCDTADLETAKWVTEPLQGFPILADCEIRLGWYRDCSLQTLAQDTATTAMGYDTTRSDASFRFQDLAPEIRRQILEFTDLITPLGEVEWTPEKGFSVPCKSWSCSYYEGCPPCTEEVCWIPTCWEHSKHGCFCRRFHSAFSSACQCWLPPWPLFLTCRAMRDEAMAVFFLRNRFIVLPYGGCGEVVKNAPPRLEPSIFLTEIVPPEALSFLRFVEIVFPPFEDCYLLHEEPAYRDWISAIQKAKDRLNLPLLTLRIYLVDLPTAESMSFDMTFRTTITPLQAHAIYQTYFRIVNPLSAWSGLGRFFAHIAWPFAWTRRGQQYQEKEYNFPNRHVAPIERRMERKVMGVCYDAHVAGKGQQKDSLWFHYNYKVDLLTWPC</sequence>
<proteinExistence type="predicted"/>